<name>A0ABX2IAB1_BLAHA</name>
<evidence type="ECO:0000259" key="4">
    <source>
        <dbReference type="Pfam" id="PF00933"/>
    </source>
</evidence>
<accession>A0ABX2IAB1</accession>
<evidence type="ECO:0000313" key="5">
    <source>
        <dbReference type="EMBL" id="NSJ87433.1"/>
    </source>
</evidence>
<gene>
    <name evidence="5" type="ORF">G5A70_14930</name>
</gene>
<dbReference type="GO" id="GO:0016787">
    <property type="term" value="F:hydrolase activity"/>
    <property type="evidence" value="ECO:0007669"/>
    <property type="project" value="UniProtKB-KW"/>
</dbReference>
<dbReference type="InterPro" id="IPR001764">
    <property type="entry name" value="Glyco_hydro_3_N"/>
</dbReference>
<dbReference type="PANTHER" id="PTHR30480">
    <property type="entry name" value="BETA-HEXOSAMINIDASE-RELATED"/>
    <property type="match status" value="1"/>
</dbReference>
<evidence type="ECO:0000313" key="6">
    <source>
        <dbReference type="Proteomes" id="UP000822142"/>
    </source>
</evidence>
<keyword evidence="2 5" id="KW-0378">Hydrolase</keyword>
<dbReference type="InterPro" id="IPR017853">
    <property type="entry name" value="GH"/>
</dbReference>
<dbReference type="Gene3D" id="3.20.20.300">
    <property type="entry name" value="Glycoside hydrolase, family 3, N-terminal domain"/>
    <property type="match status" value="1"/>
</dbReference>
<protein>
    <submittedName>
        <fullName evidence="5">Glycoside hydrolase family 3 protein</fullName>
    </submittedName>
</protein>
<reference evidence="5 6" key="1">
    <citation type="journal article" date="2020" name="Cell Host Microbe">
        <title>Functional and Genomic Variation between Human-Derived Isolates of Lachnospiraceae Reveals Inter- and Intra-Species Diversity.</title>
        <authorList>
            <person name="Sorbara M.T."/>
            <person name="Littmann E.R."/>
            <person name="Fontana E."/>
            <person name="Moody T.U."/>
            <person name="Kohout C.E."/>
            <person name="Gjonbalaj M."/>
            <person name="Eaton V."/>
            <person name="Seok R."/>
            <person name="Leiner I.M."/>
            <person name="Pamer E.G."/>
        </authorList>
    </citation>
    <scope>NUCLEOTIDE SEQUENCE [LARGE SCALE GENOMIC DNA]</scope>
    <source>
        <strain evidence="5 6">MSK.15.26</strain>
    </source>
</reference>
<dbReference type="PANTHER" id="PTHR30480:SF16">
    <property type="entry name" value="GLYCOSIDE HYDROLASE FAMILY 3 DOMAIN PROTEIN"/>
    <property type="match status" value="1"/>
</dbReference>
<dbReference type="EMBL" id="JAAITA010000036">
    <property type="protein sequence ID" value="NSJ87433.1"/>
    <property type="molecule type" value="Genomic_DNA"/>
</dbReference>
<dbReference type="RefSeq" id="WP_173750253.1">
    <property type="nucleotide sequence ID" value="NZ_JAAITA010000036.1"/>
</dbReference>
<dbReference type="Pfam" id="PF00933">
    <property type="entry name" value="Glyco_hydro_3"/>
    <property type="match status" value="1"/>
</dbReference>
<dbReference type="InterPro" id="IPR036962">
    <property type="entry name" value="Glyco_hydro_3_N_sf"/>
</dbReference>
<feature type="domain" description="Glycoside hydrolase family 3 N-terminal" evidence="4">
    <location>
        <begin position="11"/>
        <end position="332"/>
    </location>
</feature>
<evidence type="ECO:0000256" key="3">
    <source>
        <dbReference type="ARBA" id="ARBA00023295"/>
    </source>
</evidence>
<dbReference type="InterPro" id="IPR050226">
    <property type="entry name" value="NagZ_Beta-hexosaminidase"/>
</dbReference>
<keyword evidence="3" id="KW-0326">Glycosidase</keyword>
<evidence type="ECO:0000256" key="1">
    <source>
        <dbReference type="ARBA" id="ARBA00005336"/>
    </source>
</evidence>
<comment type="caution">
    <text evidence="5">The sequence shown here is derived from an EMBL/GenBank/DDBJ whole genome shotgun (WGS) entry which is preliminary data.</text>
</comment>
<comment type="similarity">
    <text evidence="1">Belongs to the glycosyl hydrolase 3 family.</text>
</comment>
<keyword evidence="6" id="KW-1185">Reference proteome</keyword>
<dbReference type="SUPFAM" id="SSF51445">
    <property type="entry name" value="(Trans)glycosidases"/>
    <property type="match status" value="1"/>
</dbReference>
<evidence type="ECO:0000256" key="2">
    <source>
        <dbReference type="ARBA" id="ARBA00022801"/>
    </source>
</evidence>
<proteinExistence type="inferred from homology"/>
<dbReference type="Proteomes" id="UP000822142">
    <property type="component" value="Unassembled WGS sequence"/>
</dbReference>
<organism evidence="5 6">
    <name type="scientific">Blautia hansenii</name>
    <name type="common">Ruminococcus hansenii</name>
    <dbReference type="NCBI Taxonomy" id="1322"/>
    <lineage>
        <taxon>Bacteria</taxon>
        <taxon>Bacillati</taxon>
        <taxon>Bacillota</taxon>
        <taxon>Clostridia</taxon>
        <taxon>Lachnospirales</taxon>
        <taxon>Lachnospiraceae</taxon>
        <taxon>Blautia</taxon>
    </lineage>
</organism>
<sequence>MSIEKQLEQMTLREKIGQLFTVGFPSRWPSEEFVQMVKEYKVGNVILFSHNVGSREELGKLNSYLIQLIERETGHIPFITIDEEGGVVSRLPKDLAMLPSAMAQAHCKERLEKGSRIVGEELKALGINFNLAPVLDINTNRKNPVIGIRSFGENADTVTECAKCAVRGYTKAGILCSGKHFPGHGDTDTDSHLALPLLKKSMEELEKEELKPFEDLIQAGIPAITISHMLVPAMTGENVPCTMSYEAVTGYLREKMCYKGLIISDCMEMDAIKEFFGTATGCVEAVKAGVELLFISHTASIAKEAMNAVEKAVLDGSVQIETVDKAVQHILEIKEALGSTTVEIEKAGTEPQKQFMQEFLEEALEKQNTGKFALGEIPLFISSVPTGFSRVSEVVFEGWSFSKEMQETFGGMAELFDSRDGKSRIRELCQKAENATAVVLATCNANLDPWQQELLAEIPGYNSHVAQIALNSPYDLEYGKQISFQMALYEYSRRAVEGVKKYFKK</sequence>